<comment type="similarity">
    <text evidence="1">Belongs to the sulfur carrier protein TusA family.</text>
</comment>
<dbReference type="PROSITE" id="PS01148">
    <property type="entry name" value="UPF0033"/>
    <property type="match status" value="1"/>
</dbReference>
<evidence type="ECO:0000256" key="1">
    <source>
        <dbReference type="ARBA" id="ARBA00008984"/>
    </source>
</evidence>
<gene>
    <name evidence="3" type="ORF">GBZ48_19355</name>
</gene>
<dbReference type="InterPro" id="IPR036868">
    <property type="entry name" value="TusA-like_sf"/>
</dbReference>
<evidence type="ECO:0000259" key="2">
    <source>
        <dbReference type="PROSITE" id="PS01148"/>
    </source>
</evidence>
<feature type="domain" description="UPF0033" evidence="2">
    <location>
        <begin position="21"/>
        <end position="45"/>
    </location>
</feature>
<protein>
    <submittedName>
        <fullName evidence="3">Sulfurtransferase TusA family protein</fullName>
    </submittedName>
</protein>
<sequence>MSSKDFVLNQCGAGAVPARELDVKGLHCPLPILRTRALLNGMEAGEELVVYATDPASVIDFRHFCNTTDNALLSHETQPDEIHKTVFVYRIRRGV</sequence>
<dbReference type="Gene3D" id="3.30.110.40">
    <property type="entry name" value="TusA-like domain"/>
    <property type="match status" value="1"/>
</dbReference>
<dbReference type="InterPro" id="IPR001455">
    <property type="entry name" value="TusA-like"/>
</dbReference>
<proteinExistence type="inferred from homology"/>
<dbReference type="PANTHER" id="PTHR33279:SF6">
    <property type="entry name" value="SULFUR CARRIER PROTEIN YEDF-RELATED"/>
    <property type="match status" value="1"/>
</dbReference>
<keyword evidence="4" id="KW-1185">Reference proteome</keyword>
<name>A0ABX2KJ18_9PROT</name>
<dbReference type="SUPFAM" id="SSF64307">
    <property type="entry name" value="SirA-like"/>
    <property type="match status" value="1"/>
</dbReference>
<evidence type="ECO:0000313" key="4">
    <source>
        <dbReference type="Proteomes" id="UP000605086"/>
    </source>
</evidence>
<dbReference type="Proteomes" id="UP000605086">
    <property type="component" value="Unassembled WGS sequence"/>
</dbReference>
<evidence type="ECO:0000313" key="3">
    <source>
        <dbReference type="EMBL" id="NUB01421.1"/>
    </source>
</evidence>
<dbReference type="CDD" id="cd00291">
    <property type="entry name" value="SirA_YedF_YeeD"/>
    <property type="match status" value="1"/>
</dbReference>
<dbReference type="PANTHER" id="PTHR33279">
    <property type="entry name" value="SULFUR CARRIER PROTEIN YEDF-RELATED"/>
    <property type="match status" value="1"/>
</dbReference>
<dbReference type="EMBL" id="WHOS01000026">
    <property type="protein sequence ID" value="NUB01421.1"/>
    <property type="molecule type" value="Genomic_DNA"/>
</dbReference>
<reference evidence="3 4" key="1">
    <citation type="submission" date="2019-10" db="EMBL/GenBank/DDBJ databases">
        <title>Genome sequence of Azospirillum melinis.</title>
        <authorList>
            <person name="Ambrosini A."/>
            <person name="Sant'Anna F.H."/>
            <person name="Cassan F.D."/>
            <person name="Souza E.M."/>
            <person name="Passaglia L.M.P."/>
        </authorList>
    </citation>
    <scope>NUCLEOTIDE SEQUENCE [LARGE SCALE GENOMIC DNA]</scope>
    <source>
        <strain evidence="3 4">TMCY0552</strain>
    </source>
</reference>
<dbReference type="Pfam" id="PF01206">
    <property type="entry name" value="TusA"/>
    <property type="match status" value="1"/>
</dbReference>
<comment type="caution">
    <text evidence="3">The sequence shown here is derived from an EMBL/GenBank/DDBJ whole genome shotgun (WGS) entry which is preliminary data.</text>
</comment>
<accession>A0ABX2KJ18</accession>
<organism evidence="3 4">
    <name type="scientific">Azospirillum melinis</name>
    <dbReference type="NCBI Taxonomy" id="328839"/>
    <lineage>
        <taxon>Bacteria</taxon>
        <taxon>Pseudomonadati</taxon>
        <taxon>Pseudomonadota</taxon>
        <taxon>Alphaproteobacteria</taxon>
        <taxon>Rhodospirillales</taxon>
        <taxon>Azospirillaceae</taxon>
        <taxon>Azospirillum</taxon>
    </lineage>
</organism>